<dbReference type="InterPro" id="IPR012340">
    <property type="entry name" value="NA-bd_OB-fold"/>
</dbReference>
<comment type="caution">
    <text evidence="1">The sequence shown here is derived from an EMBL/GenBank/DDBJ whole genome shotgun (WGS) entry which is preliminary data.</text>
</comment>
<evidence type="ECO:0000313" key="2">
    <source>
        <dbReference type="Proteomes" id="UP000588647"/>
    </source>
</evidence>
<keyword evidence="2" id="KW-1185">Reference proteome</keyword>
<dbReference type="Gene3D" id="2.40.50.140">
    <property type="entry name" value="Nucleic acid-binding proteins"/>
    <property type="match status" value="1"/>
</dbReference>
<accession>A0A7W6MP56</accession>
<name>A0A7W6MP56_9HYPH</name>
<organism evidence="1 2">
    <name type="scientific">Aurantimonas endophytica</name>
    <dbReference type="NCBI Taxonomy" id="1522175"/>
    <lineage>
        <taxon>Bacteria</taxon>
        <taxon>Pseudomonadati</taxon>
        <taxon>Pseudomonadota</taxon>
        <taxon>Alphaproteobacteria</taxon>
        <taxon>Hyphomicrobiales</taxon>
        <taxon>Aurantimonadaceae</taxon>
        <taxon>Aurantimonas</taxon>
    </lineage>
</organism>
<dbReference type="EMBL" id="JACIEM010000002">
    <property type="protein sequence ID" value="MBB4002640.1"/>
    <property type="molecule type" value="Genomic_DNA"/>
</dbReference>
<dbReference type="Proteomes" id="UP000588647">
    <property type="component" value="Unassembled WGS sequence"/>
</dbReference>
<reference evidence="1 2" key="1">
    <citation type="submission" date="2020-08" db="EMBL/GenBank/DDBJ databases">
        <title>Genomic Encyclopedia of Type Strains, Phase IV (KMG-IV): sequencing the most valuable type-strain genomes for metagenomic binning, comparative biology and taxonomic classification.</title>
        <authorList>
            <person name="Goeker M."/>
        </authorList>
    </citation>
    <scope>NUCLEOTIDE SEQUENCE [LARGE SCALE GENOMIC DNA]</scope>
    <source>
        <strain evidence="1 2">DSM 103570</strain>
    </source>
</reference>
<dbReference type="AlphaFoldDB" id="A0A7W6MP56"/>
<dbReference type="SUPFAM" id="SSF50249">
    <property type="entry name" value="Nucleic acid-binding proteins"/>
    <property type="match status" value="1"/>
</dbReference>
<evidence type="ECO:0000313" key="1">
    <source>
        <dbReference type="EMBL" id="MBB4002640.1"/>
    </source>
</evidence>
<protein>
    <submittedName>
        <fullName evidence="1">Cold shock CspA family protein</fullName>
    </submittedName>
</protein>
<sequence length="67" mass="7503">MQTATLKHWAGTYGFLSNEDGGGDVYAHLQEFERASLKPRVGVSYTFDAVMDTRRPGRRRAASLREA</sequence>
<gene>
    <name evidence="1" type="ORF">GGR03_001715</name>
</gene>
<proteinExistence type="predicted"/>
<dbReference type="RefSeq" id="WP_183207203.1">
    <property type="nucleotide sequence ID" value="NZ_JAAAMM010000002.1"/>
</dbReference>